<keyword evidence="1" id="KW-1133">Transmembrane helix</keyword>
<name>A0A553WHH5_9SPHN</name>
<feature type="transmembrane region" description="Helical" evidence="1">
    <location>
        <begin position="20"/>
        <end position="44"/>
    </location>
</feature>
<comment type="caution">
    <text evidence="2">The sequence shown here is derived from an EMBL/GenBank/DDBJ whole genome shotgun (WGS) entry which is preliminary data.</text>
</comment>
<dbReference type="AlphaFoldDB" id="A0A553WHH5"/>
<dbReference type="Proteomes" id="UP000320160">
    <property type="component" value="Unassembled WGS sequence"/>
</dbReference>
<evidence type="ECO:0000313" key="3">
    <source>
        <dbReference type="Proteomes" id="UP000320160"/>
    </source>
</evidence>
<evidence type="ECO:0000313" key="2">
    <source>
        <dbReference type="EMBL" id="TSB04135.1"/>
    </source>
</evidence>
<protein>
    <submittedName>
        <fullName evidence="2">Uncharacterized protein</fullName>
    </submittedName>
</protein>
<reference evidence="2 3" key="1">
    <citation type="submission" date="2019-07" db="EMBL/GenBank/DDBJ databases">
        <authorList>
            <person name="Park M."/>
        </authorList>
    </citation>
    <scope>NUCLEOTIDE SEQUENCE [LARGE SCALE GENOMIC DNA]</scope>
    <source>
        <strain evidence="2 3">KCTC32445</strain>
    </source>
</reference>
<keyword evidence="1" id="KW-0472">Membrane</keyword>
<dbReference type="EMBL" id="VKKU01000001">
    <property type="protein sequence ID" value="TSB04135.1"/>
    <property type="molecule type" value="Genomic_DNA"/>
</dbReference>
<gene>
    <name evidence="2" type="ORF">FOM92_01475</name>
</gene>
<accession>A0A553WHH5</accession>
<sequence>MKPRKPLADGFDPIGPFHPYVVMGAVLLLDLLAILLVLSALTYAGDRIEDMIWPGGKEWVDL</sequence>
<organism evidence="2 3">
    <name type="scientific">Sphingorhabdus contaminans</name>
    <dbReference type="NCBI Taxonomy" id="1343899"/>
    <lineage>
        <taxon>Bacteria</taxon>
        <taxon>Pseudomonadati</taxon>
        <taxon>Pseudomonadota</taxon>
        <taxon>Alphaproteobacteria</taxon>
        <taxon>Sphingomonadales</taxon>
        <taxon>Sphingomonadaceae</taxon>
        <taxon>Sphingorhabdus</taxon>
    </lineage>
</organism>
<keyword evidence="1" id="KW-0812">Transmembrane</keyword>
<dbReference type="RefSeq" id="WP_143775009.1">
    <property type="nucleotide sequence ID" value="NZ_VKKU01000001.1"/>
</dbReference>
<proteinExistence type="predicted"/>
<evidence type="ECO:0000256" key="1">
    <source>
        <dbReference type="SAM" id="Phobius"/>
    </source>
</evidence>
<keyword evidence="3" id="KW-1185">Reference proteome</keyword>